<dbReference type="PANTHER" id="PTHR43649">
    <property type="entry name" value="ARABINOSE-BINDING PROTEIN-RELATED"/>
    <property type="match status" value="1"/>
</dbReference>
<dbReference type="SUPFAM" id="SSF53850">
    <property type="entry name" value="Periplasmic binding protein-like II"/>
    <property type="match status" value="1"/>
</dbReference>
<dbReference type="InterPro" id="IPR050490">
    <property type="entry name" value="Bact_solute-bd_prot1"/>
</dbReference>
<reference evidence="1 2" key="1">
    <citation type="submission" date="2019-05" db="EMBL/GenBank/DDBJ databases">
        <authorList>
            <person name="Narsing Rao M.P."/>
            <person name="Li W.J."/>
        </authorList>
    </citation>
    <scope>NUCLEOTIDE SEQUENCE [LARGE SCALE GENOMIC DNA]</scope>
    <source>
        <strain evidence="1 2">SYSU_K30003</strain>
    </source>
</reference>
<dbReference type="EMBL" id="VCIW01000012">
    <property type="protein sequence ID" value="TLS50989.1"/>
    <property type="molecule type" value="Genomic_DNA"/>
</dbReference>
<sequence length="965" mass="109312">MLKRNRGLLLTAAAGAVLIAWFLGGDRQAASDGNLVNLEALQSFAENSYQNYLLAHGASPRPDARVVVEGESYLKAEGGRVSVEKNYEGTDGEAVVTDETGSVTWRFQVEEEGLYHIGVRYFPVEGKSSAIERMVLINGALPFQGADSLILDRVWKDESQETKRDNRDNDLRPGQEEFRSWRETVLKDSNGLNEEPFLFYFPKGENELTFVSLREPMAIDYIELHRQEAIPTYEEAKREYERNGLAAAKDAFVKVQAEKAAYKSSPTLYPIPDHTSPSVEPYSISKIRMNAIGGLNWRLPGEWIEWEIEAPEDGLYQIAFKAKQNQVRGTYSNRKLYIDGRVPFKEAESIPFYYDANWRLQVVGDGNEPYLFHLTKGAHRLKLEVSLGDVTPLIRTVESSVLELNAAYRSILMITSATPDPYRDYQLDRRIPGMVETFAEQSDVLYTVAERLRAITGEKSDKTAVLYTMSRQLREMADDPDTVARRLDQFKINIGSLGSWLLTIREMPLSLDYAVVASPDRPLPKAEKPWYAKLGHEAGSFFYSFVEDYNTIGSAGEEGQDSVTVWIGTGRDQAQVMKEMIDDSFTSRSGIHIDLKLVDMSTLLSATLAGQGPDVAMQIGNADPVNYAMRNASYDVGRFPDYEEVASRFRDSAIAPYRFDGGVYALPEQQTFSMLFYRKDVLAELGLDIPDTWEDVYEMIPELQKRHMEFGLPIQDPQATMVPNETFAMLLFQNDGRFYSEDGADSLLDEEISMQAFQRWSDFYTSYKFPLTYDFMNRFRLGEMPIGIAAYTTYNTLTVAAPEIRGLWDFTVVPGTPEADGTVRRDVASGGTAVMMLESAENKDAAWEFMKWWTEKDTQVRFGREMESLMGAAARYPTANTEALKELPWPVKDYRNLEAQWEWVQGIPEVPGGYFTGRHLDNAFRKVVNQGENPREALYDHVLTIQNEIDLKRSEFGLPSETEVP</sequence>
<comment type="caution">
    <text evidence="1">The sequence shown here is derived from an EMBL/GenBank/DDBJ whole genome shotgun (WGS) entry which is preliminary data.</text>
</comment>
<proteinExistence type="predicted"/>
<evidence type="ECO:0000313" key="1">
    <source>
        <dbReference type="EMBL" id="TLS50989.1"/>
    </source>
</evidence>
<dbReference type="AlphaFoldDB" id="A0A5R9G7C7"/>
<dbReference type="OrthoDB" id="383574at2"/>
<name>A0A5R9G7C7_9BACL</name>
<dbReference type="InterPro" id="IPR006059">
    <property type="entry name" value="SBP"/>
</dbReference>
<protein>
    <submittedName>
        <fullName evidence="1">Extracellular solute-binding protein</fullName>
    </submittedName>
</protein>
<keyword evidence="2" id="KW-1185">Reference proteome</keyword>
<organism evidence="1 2">
    <name type="scientific">Paenibacillus antri</name>
    <dbReference type="NCBI Taxonomy" id="2582848"/>
    <lineage>
        <taxon>Bacteria</taxon>
        <taxon>Bacillati</taxon>
        <taxon>Bacillota</taxon>
        <taxon>Bacilli</taxon>
        <taxon>Bacillales</taxon>
        <taxon>Paenibacillaceae</taxon>
        <taxon>Paenibacillus</taxon>
    </lineage>
</organism>
<dbReference type="Gene3D" id="3.40.190.10">
    <property type="entry name" value="Periplasmic binding protein-like II"/>
    <property type="match status" value="1"/>
</dbReference>
<evidence type="ECO:0000313" key="2">
    <source>
        <dbReference type="Proteomes" id="UP000309676"/>
    </source>
</evidence>
<gene>
    <name evidence="1" type="ORF">FE782_17620</name>
</gene>
<dbReference type="Pfam" id="PF01547">
    <property type="entry name" value="SBP_bac_1"/>
    <property type="match status" value="1"/>
</dbReference>
<dbReference type="Gene3D" id="2.60.120.260">
    <property type="entry name" value="Galactose-binding domain-like"/>
    <property type="match status" value="2"/>
</dbReference>
<dbReference type="CDD" id="cd14489">
    <property type="entry name" value="CBM_SBP_bac_1_like"/>
    <property type="match status" value="1"/>
</dbReference>
<dbReference type="Proteomes" id="UP000309676">
    <property type="component" value="Unassembled WGS sequence"/>
</dbReference>
<dbReference type="CDD" id="cd02795">
    <property type="entry name" value="CBM6-CBM35-CBM36_like"/>
    <property type="match status" value="1"/>
</dbReference>
<dbReference type="PANTHER" id="PTHR43649:SF27">
    <property type="entry name" value="EXTRACELLULAR SOLUTE-BINDING PROTEIN FAMILY 1"/>
    <property type="match status" value="1"/>
</dbReference>
<accession>A0A5R9G7C7</accession>